<keyword evidence="2" id="KW-0547">Nucleotide-binding</keyword>
<dbReference type="GO" id="GO:0005524">
    <property type="term" value="F:ATP binding"/>
    <property type="evidence" value="ECO:0007669"/>
    <property type="project" value="UniProtKB-KW"/>
</dbReference>
<evidence type="ECO:0000313" key="8">
    <source>
        <dbReference type="Proteomes" id="UP001143307"/>
    </source>
</evidence>
<evidence type="ECO:0000256" key="5">
    <source>
        <dbReference type="ARBA" id="ARBA00037066"/>
    </source>
</evidence>
<evidence type="ECO:0000256" key="3">
    <source>
        <dbReference type="ARBA" id="ARBA00022840"/>
    </source>
</evidence>
<dbReference type="InterPro" id="IPR017871">
    <property type="entry name" value="ABC_transporter-like_CS"/>
</dbReference>
<dbReference type="InterPro" id="IPR003593">
    <property type="entry name" value="AAA+_ATPase"/>
</dbReference>
<dbReference type="InterPro" id="IPR027417">
    <property type="entry name" value="P-loop_NTPase"/>
</dbReference>
<comment type="function">
    <text evidence="5">Part of the ABC transporter complex HmuTUV involved in hemin import. Responsible for energy coupling to the transport system.</text>
</comment>
<dbReference type="CDD" id="cd03214">
    <property type="entry name" value="ABC_Iron-Siderophores_B12_Hemin"/>
    <property type="match status" value="1"/>
</dbReference>
<sequence>MYRRAIFYLAPASPQRLRNAVVNVLSLNSVCAAPYGSPLLQDISFNLKAGQVLGLMGPNGAGKSSLLHCIAGGIPCTSGELYLNEMPLKDWPLLVRARALAMQVQSAALNFPFTVEEVILLGRTPHASGNLCDKEVLQEVMTATDTTELRHRPYTQLSGGEKQRVQLARAVAQVWREEDAPTRLLLLDEPNSALDLSHQRMVLDLVATLAKTGCTIILATHDFNLLSAHANQLLVMHQGTQHSYGTPEEVLTPTMFQRIFNVSVLVQRHPENNSPLVVHV</sequence>
<dbReference type="SUPFAM" id="SSF52540">
    <property type="entry name" value="P-loop containing nucleoside triphosphate hydrolases"/>
    <property type="match status" value="1"/>
</dbReference>
<protein>
    <submittedName>
        <fullName evidence="7">Heme ABC transporter ATP-binding protein</fullName>
    </submittedName>
</protein>
<name>A0ABT3SSJ2_9GAMM</name>
<dbReference type="PROSITE" id="PS00211">
    <property type="entry name" value="ABC_TRANSPORTER_1"/>
    <property type="match status" value="1"/>
</dbReference>
<dbReference type="EMBL" id="SHNP01000001">
    <property type="protein sequence ID" value="MCX2972844.1"/>
    <property type="molecule type" value="Genomic_DNA"/>
</dbReference>
<dbReference type="InterPro" id="IPR003439">
    <property type="entry name" value="ABC_transporter-like_ATP-bd"/>
</dbReference>
<dbReference type="Pfam" id="PF00005">
    <property type="entry name" value="ABC_tran"/>
    <property type="match status" value="1"/>
</dbReference>
<feature type="domain" description="ABC transporter" evidence="6">
    <location>
        <begin position="25"/>
        <end position="263"/>
    </location>
</feature>
<keyword evidence="3 7" id="KW-0067">ATP-binding</keyword>
<gene>
    <name evidence="7" type="ORF">EYC87_04495</name>
</gene>
<dbReference type="Proteomes" id="UP001143307">
    <property type="component" value="Unassembled WGS sequence"/>
</dbReference>
<dbReference type="PROSITE" id="PS50893">
    <property type="entry name" value="ABC_TRANSPORTER_2"/>
    <property type="match status" value="1"/>
</dbReference>
<dbReference type="PANTHER" id="PTHR42794">
    <property type="entry name" value="HEMIN IMPORT ATP-BINDING PROTEIN HMUV"/>
    <property type="match status" value="1"/>
</dbReference>
<keyword evidence="1" id="KW-0813">Transport</keyword>
<keyword evidence="8" id="KW-1185">Reference proteome</keyword>
<evidence type="ECO:0000256" key="4">
    <source>
        <dbReference type="ARBA" id="ARBA00022967"/>
    </source>
</evidence>
<dbReference type="Gene3D" id="3.40.50.300">
    <property type="entry name" value="P-loop containing nucleotide triphosphate hydrolases"/>
    <property type="match status" value="1"/>
</dbReference>
<proteinExistence type="predicted"/>
<dbReference type="NCBIfam" id="NF010068">
    <property type="entry name" value="PRK13548.1"/>
    <property type="match status" value="1"/>
</dbReference>
<evidence type="ECO:0000256" key="1">
    <source>
        <dbReference type="ARBA" id="ARBA00022448"/>
    </source>
</evidence>
<comment type="caution">
    <text evidence="7">The sequence shown here is derived from an EMBL/GenBank/DDBJ whole genome shotgun (WGS) entry which is preliminary data.</text>
</comment>
<keyword evidence="4" id="KW-1278">Translocase</keyword>
<dbReference type="PANTHER" id="PTHR42794:SF1">
    <property type="entry name" value="HEMIN IMPORT ATP-BINDING PROTEIN HMUV"/>
    <property type="match status" value="1"/>
</dbReference>
<organism evidence="7 8">
    <name type="scientific">Candidatus Seongchinamella marina</name>
    <dbReference type="NCBI Taxonomy" id="2518990"/>
    <lineage>
        <taxon>Bacteria</taxon>
        <taxon>Pseudomonadati</taxon>
        <taxon>Pseudomonadota</taxon>
        <taxon>Gammaproteobacteria</taxon>
        <taxon>Cellvibrionales</taxon>
        <taxon>Halieaceae</taxon>
        <taxon>Seongchinamella</taxon>
    </lineage>
</organism>
<evidence type="ECO:0000259" key="6">
    <source>
        <dbReference type="PROSITE" id="PS50893"/>
    </source>
</evidence>
<evidence type="ECO:0000256" key="2">
    <source>
        <dbReference type="ARBA" id="ARBA00022741"/>
    </source>
</evidence>
<dbReference type="SMART" id="SM00382">
    <property type="entry name" value="AAA"/>
    <property type="match status" value="1"/>
</dbReference>
<accession>A0ABT3SSJ2</accession>
<reference evidence="7" key="1">
    <citation type="submission" date="2019-02" db="EMBL/GenBank/DDBJ databases">
        <authorList>
            <person name="Li S.-H."/>
        </authorList>
    </citation>
    <scope>NUCLEOTIDE SEQUENCE</scope>
    <source>
        <strain evidence="7">IMCC8485</strain>
    </source>
</reference>
<evidence type="ECO:0000313" key="7">
    <source>
        <dbReference type="EMBL" id="MCX2972844.1"/>
    </source>
</evidence>